<dbReference type="Pfam" id="PF00300">
    <property type="entry name" value="His_Phos_1"/>
    <property type="match status" value="1"/>
</dbReference>
<keyword evidence="2" id="KW-1185">Reference proteome</keyword>
<proteinExistence type="predicted"/>
<dbReference type="SUPFAM" id="SSF53254">
    <property type="entry name" value="Phosphoglycerate mutase-like"/>
    <property type="match status" value="1"/>
</dbReference>
<dbReference type="EMBL" id="AP024202">
    <property type="protein sequence ID" value="BCN93191.1"/>
    <property type="molecule type" value="Genomic_DNA"/>
</dbReference>
<accession>A0ABM7MCV5</accession>
<dbReference type="CDD" id="cd07067">
    <property type="entry name" value="HP_PGM_like"/>
    <property type="match status" value="1"/>
</dbReference>
<dbReference type="RefSeq" id="WP_237264167.1">
    <property type="nucleotide sequence ID" value="NZ_AP024202.1"/>
</dbReference>
<dbReference type="PIRSF" id="PIRSF000709">
    <property type="entry name" value="6PFK_2-Ptase"/>
    <property type="match status" value="1"/>
</dbReference>
<dbReference type="Proteomes" id="UP001054820">
    <property type="component" value="Chromosome"/>
</dbReference>
<sequence>MRIELLRHGECDDQAWLRGRVDSALGEQGWLQMHNQLKLLYVTDKSELDKPNMVKADVVISSPAKRCAEFAQKIYDQACSDNLVVAAPWQERDFGVFDGLPFDRVQQKYPQELERYLQNPYKNPIPKAESFADFKTRIQQAWSNLIHSDYQSVLLVTHSGPMRLVLQQILGFPDQQLFQLELGYGARISIDVIPTDTQPFCKLVEIVQSKTQAIG</sequence>
<name>A0ABM7MCV5_9GAMM</name>
<protein>
    <submittedName>
        <fullName evidence="1">Alpha-ribazole-5'-phosphate phosphatase</fullName>
    </submittedName>
</protein>
<dbReference type="SMART" id="SM00855">
    <property type="entry name" value="PGAM"/>
    <property type="match status" value="1"/>
</dbReference>
<dbReference type="PANTHER" id="PTHR48100:SF1">
    <property type="entry name" value="HISTIDINE PHOSPHATASE FAMILY PROTEIN-RELATED"/>
    <property type="match status" value="1"/>
</dbReference>
<dbReference type="PANTHER" id="PTHR48100">
    <property type="entry name" value="BROAD-SPECIFICITY PHOSPHATASE YOR283W-RELATED"/>
    <property type="match status" value="1"/>
</dbReference>
<dbReference type="InterPro" id="IPR029033">
    <property type="entry name" value="His_PPase_superfam"/>
</dbReference>
<dbReference type="InterPro" id="IPR013078">
    <property type="entry name" value="His_Pase_superF_clade-1"/>
</dbReference>
<organism evidence="1 2">
    <name type="scientific">Thiomicrorhabdus immobilis</name>
    <dbReference type="NCBI Taxonomy" id="2791037"/>
    <lineage>
        <taxon>Bacteria</taxon>
        <taxon>Pseudomonadati</taxon>
        <taxon>Pseudomonadota</taxon>
        <taxon>Gammaproteobacteria</taxon>
        <taxon>Thiotrichales</taxon>
        <taxon>Piscirickettsiaceae</taxon>
        <taxon>Thiomicrorhabdus</taxon>
    </lineage>
</organism>
<gene>
    <name evidence="1" type="ORF">THMIRHAM_09760</name>
</gene>
<reference evidence="1" key="1">
    <citation type="journal article" date="2022" name="Arch. Microbiol.">
        <title>Thiomicrorhabdus immobilis sp. nov., a mesophilic sulfur-oxidizing bacterium isolated from sediment of a brackish lake in northern Japan.</title>
        <authorList>
            <person name="Kojima H."/>
            <person name="Mochizuki J."/>
            <person name="Kanda M."/>
            <person name="Watanabe T."/>
            <person name="Fukui M."/>
        </authorList>
    </citation>
    <scope>NUCLEOTIDE SEQUENCE</scope>
    <source>
        <strain evidence="1">Am19</strain>
    </source>
</reference>
<dbReference type="InterPro" id="IPR050275">
    <property type="entry name" value="PGM_Phosphatase"/>
</dbReference>
<dbReference type="Gene3D" id="3.40.50.1240">
    <property type="entry name" value="Phosphoglycerate mutase-like"/>
    <property type="match status" value="1"/>
</dbReference>
<evidence type="ECO:0000313" key="2">
    <source>
        <dbReference type="Proteomes" id="UP001054820"/>
    </source>
</evidence>
<evidence type="ECO:0000313" key="1">
    <source>
        <dbReference type="EMBL" id="BCN93191.1"/>
    </source>
</evidence>